<dbReference type="PANTHER" id="PTHR43525">
    <property type="entry name" value="PROTEIN MALY"/>
    <property type="match status" value="1"/>
</dbReference>
<comment type="caution">
    <text evidence="7">The sequence shown here is derived from an EMBL/GenBank/DDBJ whole genome shotgun (WGS) entry which is preliminary data.</text>
</comment>
<protein>
    <recommendedName>
        <fullName evidence="2">cysteine-S-conjugate beta-lyase</fullName>
        <ecNumber evidence="2">4.4.1.13</ecNumber>
    </recommendedName>
</protein>
<keyword evidence="3" id="KW-0663">Pyridoxal phosphate</keyword>
<dbReference type="Gene3D" id="3.40.640.10">
    <property type="entry name" value="Type I PLP-dependent aspartate aminotransferase-like (Major domain)"/>
    <property type="match status" value="1"/>
</dbReference>
<dbReference type="SUPFAM" id="SSF53383">
    <property type="entry name" value="PLP-dependent transferases"/>
    <property type="match status" value="1"/>
</dbReference>
<dbReference type="InterPro" id="IPR051798">
    <property type="entry name" value="Class-II_PLP-Dep_Aminotrans"/>
</dbReference>
<dbReference type="OrthoDB" id="9802872at2"/>
<proteinExistence type="inferred from homology"/>
<feature type="domain" description="Aminotransferase class I/classII large" evidence="6">
    <location>
        <begin position="62"/>
        <end position="384"/>
    </location>
</feature>
<evidence type="ECO:0000256" key="4">
    <source>
        <dbReference type="ARBA" id="ARBA00023239"/>
    </source>
</evidence>
<dbReference type="GO" id="GO:0047804">
    <property type="term" value="F:cysteine-S-conjugate beta-lyase activity"/>
    <property type="evidence" value="ECO:0007669"/>
    <property type="project" value="UniProtKB-EC"/>
</dbReference>
<dbReference type="InterPro" id="IPR015422">
    <property type="entry name" value="PyrdxlP-dep_Trfase_small"/>
</dbReference>
<dbReference type="Gene3D" id="3.90.1150.10">
    <property type="entry name" value="Aspartate Aminotransferase, domain 1"/>
    <property type="match status" value="1"/>
</dbReference>
<reference evidence="7 8" key="1">
    <citation type="submission" date="2019-06" db="EMBL/GenBank/DDBJ databases">
        <title>Psychrobacillus vulpis sp. nov., a new species isolated from feces of a red fox that inhabits in The Tablas de Daimiel Natural Park, Albacete, Spain.</title>
        <authorList>
            <person name="Rodriguez M."/>
            <person name="Reina J.C."/>
            <person name="Bejar V."/>
            <person name="Llamas I."/>
        </authorList>
    </citation>
    <scope>NUCLEOTIDE SEQUENCE [LARGE SCALE GENOMIC DNA]</scope>
    <source>
        <strain evidence="7 8">Z8</strain>
    </source>
</reference>
<evidence type="ECO:0000256" key="3">
    <source>
        <dbReference type="ARBA" id="ARBA00022898"/>
    </source>
</evidence>
<evidence type="ECO:0000256" key="5">
    <source>
        <dbReference type="ARBA" id="ARBA00037974"/>
    </source>
</evidence>
<organism evidence="7 8">
    <name type="scientific">Psychrobacillus vulpis</name>
    <dbReference type="NCBI Taxonomy" id="2325572"/>
    <lineage>
        <taxon>Bacteria</taxon>
        <taxon>Bacillati</taxon>
        <taxon>Bacillota</taxon>
        <taxon>Bacilli</taxon>
        <taxon>Bacillales</taxon>
        <taxon>Bacillaceae</taxon>
        <taxon>Psychrobacillus</taxon>
    </lineage>
</organism>
<sequence>MPDFTTVYERRNTNCVKWDLIEQIYSIKDASEILPMWIADMDFAIPSVIVDALHRRLEHPVFGYSIAPEESKAALSNWLYKKHELQIENNWILFQQGVIPAMAAVIEAFTEEGDKVLIHSPVYPPFTQVPERLGRIVETCCLLEQDNSYEIDFYDFEKKLQQGVKAFILCSPHNPGGKVWSKEDLTKIATLCQRYNVLVVSDEIHSDLVFKPNKHIPILSVAEDPNNIITFFAPTKTFNLAGIQAATIIVPDERKRKILEEQAMMRGQMELSIFSLTAFQAAYEHGEAWLDELLEIVSSNMDYVAEQLTSNLNGVKVTKPDATYLLWIDYRDTGLSEKEIMDLLLTKGKLALEPGTKYGKAGAGFLRMNVACPRKTLEDGVARIIKALS</sequence>
<dbReference type="RefSeq" id="WP_142643744.1">
    <property type="nucleotide sequence ID" value="NZ_VDGI01000021.1"/>
</dbReference>
<dbReference type="GO" id="GO:0030170">
    <property type="term" value="F:pyridoxal phosphate binding"/>
    <property type="evidence" value="ECO:0007669"/>
    <property type="project" value="InterPro"/>
</dbReference>
<dbReference type="Proteomes" id="UP000316626">
    <property type="component" value="Unassembled WGS sequence"/>
</dbReference>
<dbReference type="Pfam" id="PF00155">
    <property type="entry name" value="Aminotran_1_2"/>
    <property type="match status" value="1"/>
</dbReference>
<keyword evidence="7" id="KW-0808">Transferase</keyword>
<dbReference type="EC" id="4.4.1.13" evidence="2"/>
<gene>
    <name evidence="7" type="ORF">FG384_16165</name>
</gene>
<dbReference type="InterPro" id="IPR027619">
    <property type="entry name" value="C-S_lyase_PatB-like"/>
</dbReference>
<comment type="similarity">
    <text evidence="5">Belongs to the class-II pyridoxal-phosphate-dependent aminotransferase family. MalY/PatB cystathionine beta-lyase subfamily.</text>
</comment>
<evidence type="ECO:0000313" key="8">
    <source>
        <dbReference type="Proteomes" id="UP000316626"/>
    </source>
</evidence>
<evidence type="ECO:0000256" key="2">
    <source>
        <dbReference type="ARBA" id="ARBA00012224"/>
    </source>
</evidence>
<keyword evidence="4" id="KW-0456">Lyase</keyword>
<dbReference type="CDD" id="cd00609">
    <property type="entry name" value="AAT_like"/>
    <property type="match status" value="1"/>
</dbReference>
<dbReference type="AlphaFoldDB" id="A0A544TLP9"/>
<dbReference type="NCBIfam" id="TIGR04350">
    <property type="entry name" value="C_S_lyase_PatB"/>
    <property type="match status" value="1"/>
</dbReference>
<dbReference type="InterPro" id="IPR015421">
    <property type="entry name" value="PyrdxlP-dep_Trfase_major"/>
</dbReference>
<dbReference type="InterPro" id="IPR015424">
    <property type="entry name" value="PyrdxlP-dep_Trfase"/>
</dbReference>
<evidence type="ECO:0000313" key="7">
    <source>
        <dbReference type="EMBL" id="TQR18359.1"/>
    </source>
</evidence>
<accession>A0A544TLP9</accession>
<name>A0A544TLP9_9BACI</name>
<evidence type="ECO:0000259" key="6">
    <source>
        <dbReference type="Pfam" id="PF00155"/>
    </source>
</evidence>
<comment type="cofactor">
    <cofactor evidence="1">
        <name>pyridoxal 5'-phosphate</name>
        <dbReference type="ChEBI" id="CHEBI:597326"/>
    </cofactor>
</comment>
<dbReference type="EMBL" id="VDGI01000021">
    <property type="protein sequence ID" value="TQR18359.1"/>
    <property type="molecule type" value="Genomic_DNA"/>
</dbReference>
<dbReference type="GO" id="GO:0008483">
    <property type="term" value="F:transaminase activity"/>
    <property type="evidence" value="ECO:0007669"/>
    <property type="project" value="UniProtKB-KW"/>
</dbReference>
<dbReference type="PANTHER" id="PTHR43525:SF1">
    <property type="entry name" value="PROTEIN MALY"/>
    <property type="match status" value="1"/>
</dbReference>
<evidence type="ECO:0000256" key="1">
    <source>
        <dbReference type="ARBA" id="ARBA00001933"/>
    </source>
</evidence>
<dbReference type="InterPro" id="IPR004839">
    <property type="entry name" value="Aminotransferase_I/II_large"/>
</dbReference>
<keyword evidence="8" id="KW-1185">Reference proteome</keyword>
<keyword evidence="7" id="KW-0032">Aminotransferase</keyword>